<keyword evidence="2" id="KW-0347">Helicase</keyword>
<dbReference type="GO" id="GO:0005524">
    <property type="term" value="F:ATP binding"/>
    <property type="evidence" value="ECO:0007669"/>
    <property type="project" value="InterPro"/>
</dbReference>
<dbReference type="SUPFAM" id="SSF52540">
    <property type="entry name" value="P-loop containing nucleoside triphosphate hydrolases"/>
    <property type="match status" value="1"/>
</dbReference>
<evidence type="ECO:0000313" key="2">
    <source>
        <dbReference type="EMBL" id="QEC47012.1"/>
    </source>
</evidence>
<dbReference type="InterPro" id="IPR006935">
    <property type="entry name" value="Helicase/UvrB_N"/>
</dbReference>
<sequence>MGTWQSGAFLISAAPGAGKTRPSIEIARRLLARGEIDRVVVACPTTPLTRQWATAAGRLGLQLVPDAAELVAPRDFHGVAVTYAKIAMVASRWTSQCTGRTLVIADEAHHLGEELAWGEGFALAFRNAARWLLLSGTPFRSDTTPIPGVRYDAEGVAVADISYTYAEAVREGVCRPVTFIPYDGTLSWRSGDDVIEAGFDTVLTAREASRRYRTAISAELSDGLPRILAAAHARLQEARAAGHRDAGGLVVAADSDHARKIARLLKDVSGRSPAVVLHAEAGAHKKLAAFTASREEWIVAVNMVSEGVDIPRLRVGVYASAAKTPLIFRQVVGRFVRTIAGRPADMSWLYLPGDPVLRRHATDVEGELRHVLRRGDGDEELFDEREERRETEPSEAVEFVALSADVSPTSQMSLFGGGPAVAHAPVAPMASFTAAVPDAVPEPASRLSAFERRTILRDKRHRLVADLGRRDRRPHREINAWLNDAVGVTRVQDATIEQLERSVDLLLDALSGRVVRR</sequence>
<evidence type="ECO:0000259" key="1">
    <source>
        <dbReference type="PROSITE" id="PS51192"/>
    </source>
</evidence>
<gene>
    <name evidence="2" type="ORF">FSW04_05015</name>
</gene>
<dbReference type="KEGG" id="bsol:FSW04_05015"/>
<dbReference type="EMBL" id="CP042430">
    <property type="protein sequence ID" value="QEC47012.1"/>
    <property type="molecule type" value="Genomic_DNA"/>
</dbReference>
<keyword evidence="2" id="KW-0378">Hydrolase</keyword>
<dbReference type="Proteomes" id="UP000321805">
    <property type="component" value="Chromosome"/>
</dbReference>
<dbReference type="RefSeq" id="WP_146916901.1">
    <property type="nucleotide sequence ID" value="NZ_CP042430.1"/>
</dbReference>
<dbReference type="GO" id="GO:0003677">
    <property type="term" value="F:DNA binding"/>
    <property type="evidence" value="ECO:0007669"/>
    <property type="project" value="InterPro"/>
</dbReference>
<dbReference type="Gene3D" id="3.40.50.300">
    <property type="entry name" value="P-loop containing nucleotide triphosphate hydrolases"/>
    <property type="match status" value="2"/>
</dbReference>
<accession>A0A5B8U238</accession>
<keyword evidence="2" id="KW-0547">Nucleotide-binding</keyword>
<reference evidence="2 3" key="1">
    <citation type="journal article" date="2018" name="J. Microbiol.">
        <title>Baekduia soli gen. nov., sp. nov., a novel bacterium isolated from the soil of Baekdu Mountain and proposal of a novel family name, Baekduiaceae fam. nov.</title>
        <authorList>
            <person name="An D.S."/>
            <person name="Siddiqi M.Z."/>
            <person name="Kim K.H."/>
            <person name="Yu H.S."/>
            <person name="Im W.T."/>
        </authorList>
    </citation>
    <scope>NUCLEOTIDE SEQUENCE [LARGE SCALE GENOMIC DNA]</scope>
    <source>
        <strain evidence="2 3">BR7-21</strain>
    </source>
</reference>
<name>A0A5B8U238_9ACTN</name>
<dbReference type="InterPro" id="IPR027417">
    <property type="entry name" value="P-loop_NTPase"/>
</dbReference>
<dbReference type="PROSITE" id="PS51192">
    <property type="entry name" value="HELICASE_ATP_BIND_1"/>
    <property type="match status" value="1"/>
</dbReference>
<dbReference type="GO" id="GO:0004386">
    <property type="term" value="F:helicase activity"/>
    <property type="evidence" value="ECO:0007669"/>
    <property type="project" value="UniProtKB-KW"/>
</dbReference>
<dbReference type="PANTHER" id="PTHR47396">
    <property type="entry name" value="TYPE I RESTRICTION ENZYME ECOKI R PROTEIN"/>
    <property type="match status" value="1"/>
</dbReference>
<feature type="domain" description="Helicase ATP-binding" evidence="1">
    <location>
        <begin position="1"/>
        <end position="156"/>
    </location>
</feature>
<evidence type="ECO:0000313" key="3">
    <source>
        <dbReference type="Proteomes" id="UP000321805"/>
    </source>
</evidence>
<keyword evidence="3" id="KW-1185">Reference proteome</keyword>
<dbReference type="PANTHER" id="PTHR47396:SF2">
    <property type="entry name" value="HELICASE ATP-BINDING DOMAIN-CONTAINING PROTEIN"/>
    <property type="match status" value="1"/>
</dbReference>
<protein>
    <submittedName>
        <fullName evidence="2">ATP-dependent helicase</fullName>
    </submittedName>
</protein>
<dbReference type="OrthoDB" id="5165890at2"/>
<dbReference type="InterPro" id="IPR050742">
    <property type="entry name" value="Helicase_Restrict-Modif_Enz"/>
</dbReference>
<dbReference type="GO" id="GO:0005829">
    <property type="term" value="C:cytosol"/>
    <property type="evidence" value="ECO:0007669"/>
    <property type="project" value="TreeGrafter"/>
</dbReference>
<proteinExistence type="predicted"/>
<dbReference type="AlphaFoldDB" id="A0A5B8U238"/>
<dbReference type="Pfam" id="PF04851">
    <property type="entry name" value="ResIII"/>
    <property type="match status" value="1"/>
</dbReference>
<keyword evidence="2" id="KW-0067">ATP-binding</keyword>
<organism evidence="2 3">
    <name type="scientific">Baekduia soli</name>
    <dbReference type="NCBI Taxonomy" id="496014"/>
    <lineage>
        <taxon>Bacteria</taxon>
        <taxon>Bacillati</taxon>
        <taxon>Actinomycetota</taxon>
        <taxon>Thermoleophilia</taxon>
        <taxon>Solirubrobacterales</taxon>
        <taxon>Baekduiaceae</taxon>
        <taxon>Baekduia</taxon>
    </lineage>
</organism>
<dbReference type="GO" id="GO:0016787">
    <property type="term" value="F:hydrolase activity"/>
    <property type="evidence" value="ECO:0007669"/>
    <property type="project" value="InterPro"/>
</dbReference>
<dbReference type="InterPro" id="IPR014001">
    <property type="entry name" value="Helicase_ATP-bd"/>
</dbReference>